<accession>A0ACC0BFG8</accession>
<sequence length="222" mass="25308">MSSIINEDDNNEDEEEAEWESDEEEKEEEFQSESDFETNLFVSLICNMVRWSKKRAHPAAALTPAASTSDEMSTTPVKTASTPASIPLGTSFSPTTASTPPRMSTSPVAASTLPATLTLFLQLPYSSPVPTSTPSSSSSVGMERCLPHHHHHVHRHPPLYYQHELWHLPLHQPLHLSLHQPLHLPVHPRVVLTSHHYLTHHSQKKYRWDQMHERDIWDAWQR</sequence>
<dbReference type="EMBL" id="CM044703">
    <property type="protein sequence ID" value="KAI5671416.1"/>
    <property type="molecule type" value="Genomic_DNA"/>
</dbReference>
<keyword evidence="2" id="KW-1185">Reference proteome</keyword>
<protein>
    <submittedName>
        <fullName evidence="1">Uncharacterized protein</fullName>
    </submittedName>
</protein>
<evidence type="ECO:0000313" key="2">
    <source>
        <dbReference type="Proteomes" id="UP001060085"/>
    </source>
</evidence>
<name>A0ACC0BFG8_CATRO</name>
<gene>
    <name evidence="1" type="ORF">M9H77_11780</name>
</gene>
<comment type="caution">
    <text evidence="1">The sequence shown here is derived from an EMBL/GenBank/DDBJ whole genome shotgun (WGS) entry which is preliminary data.</text>
</comment>
<evidence type="ECO:0000313" key="1">
    <source>
        <dbReference type="EMBL" id="KAI5671416.1"/>
    </source>
</evidence>
<proteinExistence type="predicted"/>
<organism evidence="1 2">
    <name type="scientific">Catharanthus roseus</name>
    <name type="common">Madagascar periwinkle</name>
    <name type="synonym">Vinca rosea</name>
    <dbReference type="NCBI Taxonomy" id="4058"/>
    <lineage>
        <taxon>Eukaryota</taxon>
        <taxon>Viridiplantae</taxon>
        <taxon>Streptophyta</taxon>
        <taxon>Embryophyta</taxon>
        <taxon>Tracheophyta</taxon>
        <taxon>Spermatophyta</taxon>
        <taxon>Magnoliopsida</taxon>
        <taxon>eudicotyledons</taxon>
        <taxon>Gunneridae</taxon>
        <taxon>Pentapetalae</taxon>
        <taxon>asterids</taxon>
        <taxon>lamiids</taxon>
        <taxon>Gentianales</taxon>
        <taxon>Apocynaceae</taxon>
        <taxon>Rauvolfioideae</taxon>
        <taxon>Vinceae</taxon>
        <taxon>Catharanthinae</taxon>
        <taxon>Catharanthus</taxon>
    </lineage>
</organism>
<reference evidence="2" key="1">
    <citation type="journal article" date="2023" name="Nat. Plants">
        <title>Single-cell RNA sequencing provides a high-resolution roadmap for understanding the multicellular compartmentation of specialized metabolism.</title>
        <authorList>
            <person name="Sun S."/>
            <person name="Shen X."/>
            <person name="Li Y."/>
            <person name="Li Y."/>
            <person name="Wang S."/>
            <person name="Li R."/>
            <person name="Zhang H."/>
            <person name="Shen G."/>
            <person name="Guo B."/>
            <person name="Wei J."/>
            <person name="Xu J."/>
            <person name="St-Pierre B."/>
            <person name="Chen S."/>
            <person name="Sun C."/>
        </authorList>
    </citation>
    <scope>NUCLEOTIDE SEQUENCE [LARGE SCALE GENOMIC DNA]</scope>
</reference>
<dbReference type="Proteomes" id="UP001060085">
    <property type="component" value="Linkage Group LG03"/>
</dbReference>